<protein>
    <submittedName>
        <fullName evidence="3">TraR/DksA family transcriptional regulator</fullName>
    </submittedName>
</protein>
<name>A0A7Z2GPS2_9BURK</name>
<evidence type="ECO:0000313" key="3">
    <source>
        <dbReference type="EMBL" id="QGZ65613.1"/>
    </source>
</evidence>
<dbReference type="Gene3D" id="1.20.120.910">
    <property type="entry name" value="DksA, coiled-coil domain"/>
    <property type="match status" value="1"/>
</dbReference>
<reference evidence="3 4" key="1">
    <citation type="submission" date="2019-12" db="EMBL/GenBank/DDBJ databases">
        <title>Paraburkholderia acidiphila 7Q-K02 sp. nov and Paraburkholderia acidisoli DHF22 sp. nov., two strains isolated from forest soil.</title>
        <authorList>
            <person name="Gao Z."/>
            <person name="Qiu L."/>
        </authorList>
    </citation>
    <scope>NUCLEOTIDE SEQUENCE [LARGE SCALE GENOMIC DNA]</scope>
    <source>
        <strain evidence="3 4">DHF22</strain>
    </source>
</reference>
<keyword evidence="4" id="KW-1185">Reference proteome</keyword>
<dbReference type="PANTHER" id="PTHR33823:SF4">
    <property type="entry name" value="GENERAL STRESS PROTEIN 16O"/>
    <property type="match status" value="1"/>
</dbReference>
<dbReference type="OrthoDB" id="1121111at2"/>
<evidence type="ECO:0000256" key="1">
    <source>
        <dbReference type="PROSITE-ProRule" id="PRU00510"/>
    </source>
</evidence>
<dbReference type="PANTHER" id="PTHR33823">
    <property type="entry name" value="RNA POLYMERASE-BINDING TRANSCRIPTION FACTOR DKSA-RELATED"/>
    <property type="match status" value="1"/>
</dbReference>
<dbReference type="InterPro" id="IPR037187">
    <property type="entry name" value="DnaK_N"/>
</dbReference>
<organism evidence="3 4">
    <name type="scientific">Paraburkholderia acidisoli</name>
    <dbReference type="NCBI Taxonomy" id="2571748"/>
    <lineage>
        <taxon>Bacteria</taxon>
        <taxon>Pseudomonadati</taxon>
        <taxon>Pseudomonadota</taxon>
        <taxon>Betaproteobacteria</taxon>
        <taxon>Burkholderiales</taxon>
        <taxon>Burkholderiaceae</taxon>
        <taxon>Paraburkholderia</taxon>
    </lineage>
</organism>
<dbReference type="EMBL" id="CP046915">
    <property type="protein sequence ID" value="QGZ65613.1"/>
    <property type="molecule type" value="Genomic_DNA"/>
</dbReference>
<proteinExistence type="predicted"/>
<feature type="compositionally biased region" description="Acidic residues" evidence="2">
    <location>
        <begin position="43"/>
        <end position="54"/>
    </location>
</feature>
<feature type="region of interest" description="Disordered" evidence="2">
    <location>
        <begin position="29"/>
        <end position="57"/>
    </location>
</feature>
<sequence>MDMSDPGLSDAFIESQRQRLLAMQRELLGGEEGTIAAERDQQEETGSEAEEYEDDAQKMEQDVANQALRDVNDHRIADIQRALAKIADGTYGYSDESGDPIPIERLKVLPEAILTLQEQGARDARNQ</sequence>
<dbReference type="PROSITE" id="PS51128">
    <property type="entry name" value="ZF_DKSA_2"/>
    <property type="match status" value="1"/>
</dbReference>
<accession>A0A7Z2GPS2</accession>
<dbReference type="AlphaFoldDB" id="A0A7Z2GPS2"/>
<evidence type="ECO:0000313" key="4">
    <source>
        <dbReference type="Proteomes" id="UP000433577"/>
    </source>
</evidence>
<dbReference type="Proteomes" id="UP000433577">
    <property type="component" value="Chromosome 3"/>
</dbReference>
<dbReference type="KEGG" id="pacs:FAZ98_28130"/>
<evidence type="ECO:0000256" key="2">
    <source>
        <dbReference type="SAM" id="MobiDB-lite"/>
    </source>
</evidence>
<dbReference type="SUPFAM" id="SSF109635">
    <property type="entry name" value="DnaK suppressor protein DksA, alpha-hairpin domain"/>
    <property type="match status" value="1"/>
</dbReference>
<gene>
    <name evidence="3" type="ORF">FAZ98_28130</name>
</gene>
<feature type="zinc finger region" description="dksA C4-type" evidence="1">
    <location>
        <begin position="94"/>
        <end position="118"/>
    </location>
</feature>